<proteinExistence type="inferred from homology"/>
<comment type="caution">
    <text evidence="6">The sequence shown here is derived from an EMBL/GenBank/DDBJ whole genome shotgun (WGS) entry which is preliminary data.</text>
</comment>
<dbReference type="NCBIfam" id="NF033558">
    <property type="entry name" value="transpos_IS1"/>
    <property type="match status" value="1"/>
</dbReference>
<dbReference type="RefSeq" id="WP_086487523.1">
    <property type="nucleotide sequence ID" value="NZ_MSLT01000012.1"/>
</dbReference>
<feature type="domain" description="InsA N-terminal zinc ribbon" evidence="5">
    <location>
        <begin position="2"/>
        <end position="29"/>
    </location>
</feature>
<reference evidence="6 7" key="1">
    <citation type="submission" date="2016-12" db="EMBL/GenBank/DDBJ databases">
        <title>Thioflexothrix psekupsii D3 genome sequencing and assembly.</title>
        <authorList>
            <person name="Fomenkov A."/>
            <person name="Vincze T."/>
            <person name="Grabovich M."/>
            <person name="Anton B.P."/>
            <person name="Dubinina G."/>
            <person name="Orlova M."/>
            <person name="Belousova E."/>
            <person name="Roberts R.J."/>
        </authorList>
    </citation>
    <scope>NUCLEOTIDE SEQUENCE [LARGE SCALE GENOMIC DNA]</scope>
    <source>
        <strain evidence="6">D3</strain>
    </source>
</reference>
<keyword evidence="3" id="KW-0815">Transposition</keyword>
<evidence type="ECO:0000256" key="3">
    <source>
        <dbReference type="ARBA" id="ARBA00022578"/>
    </source>
</evidence>
<evidence type="ECO:0000256" key="1">
    <source>
        <dbReference type="ARBA" id="ARBA00004091"/>
    </source>
</evidence>
<evidence type="ECO:0000259" key="5">
    <source>
        <dbReference type="Pfam" id="PF03811"/>
    </source>
</evidence>
<dbReference type="GO" id="GO:0004803">
    <property type="term" value="F:transposase activity"/>
    <property type="evidence" value="ECO:0007669"/>
    <property type="project" value="InterPro"/>
</dbReference>
<gene>
    <name evidence="6" type="ORF">TPSD3_05160</name>
</gene>
<evidence type="ECO:0000313" key="6">
    <source>
        <dbReference type="EMBL" id="OUD13746.1"/>
    </source>
</evidence>
<dbReference type="InterPro" id="IPR005063">
    <property type="entry name" value="Transposase_27"/>
</dbReference>
<dbReference type="OrthoDB" id="5625565at2"/>
<comment type="function">
    <text evidence="1">Absolutely required for transposition of IS1.</text>
</comment>
<protein>
    <submittedName>
        <fullName evidence="6">IS1 family transposase</fullName>
    </submittedName>
</protein>
<dbReference type="AlphaFoldDB" id="A0A251X6X8"/>
<sequence>MKCPRCQSQAIVKNGSINSGKQKYACKDCGRQFVENPQNTNQPIPQTTVELIDKLLLERLSLAAIGRVTGVSASWLQRYVNKKYEQTPREVHVKKKSKRRLTLQCDEMWSFVQNKKNKQWIWLALDIETREIVGAYVGKRDEAAAQKLWKSLPPVYRQCAVSYTDFWQSYQSVFPSKRHHAVGKQTGLTNLVERLNCTLRQRISRLVRETLSFSKKLENYIGTIWHFIHHYNESLDLG</sequence>
<dbReference type="InterPro" id="IPR003220">
    <property type="entry name" value="InsA_N_dom_Znf"/>
</dbReference>
<dbReference type="GO" id="GO:0006313">
    <property type="term" value="P:DNA transposition"/>
    <property type="evidence" value="ECO:0007669"/>
    <property type="project" value="InterPro"/>
</dbReference>
<name>A0A251X6X8_9GAMM</name>
<organism evidence="6 7">
    <name type="scientific">Thioflexithrix psekupsensis</name>
    <dbReference type="NCBI Taxonomy" id="1570016"/>
    <lineage>
        <taxon>Bacteria</taxon>
        <taxon>Pseudomonadati</taxon>
        <taxon>Pseudomonadota</taxon>
        <taxon>Gammaproteobacteria</taxon>
        <taxon>Thiotrichales</taxon>
        <taxon>Thioflexithrix</taxon>
    </lineage>
</organism>
<accession>A0A251X6X8</accession>
<evidence type="ECO:0000256" key="4">
    <source>
        <dbReference type="ARBA" id="ARBA00023172"/>
    </source>
</evidence>
<dbReference type="EMBL" id="MSLT01000012">
    <property type="protein sequence ID" value="OUD13746.1"/>
    <property type="molecule type" value="Genomic_DNA"/>
</dbReference>
<comment type="similarity">
    <text evidence="2">Belongs to the transposase 27 family.</text>
</comment>
<dbReference type="PANTHER" id="PTHR33293:SF1">
    <property type="entry name" value="INSERTION ELEMENT IS1 1 PROTEIN INSB-RELATED"/>
    <property type="match status" value="1"/>
</dbReference>
<dbReference type="Proteomes" id="UP000194798">
    <property type="component" value="Unassembled WGS sequence"/>
</dbReference>
<dbReference type="Pfam" id="PF03811">
    <property type="entry name" value="Zn_ribbon_InsA"/>
    <property type="match status" value="1"/>
</dbReference>
<dbReference type="PANTHER" id="PTHR33293">
    <property type="entry name" value="INSERTION ELEMENT IS1 1 PROTEIN INSB-RELATED"/>
    <property type="match status" value="1"/>
</dbReference>
<dbReference type="InterPro" id="IPR051354">
    <property type="entry name" value="Transposase_27_IS1"/>
</dbReference>
<evidence type="ECO:0000256" key="2">
    <source>
        <dbReference type="ARBA" id="ARBA00008841"/>
    </source>
</evidence>
<evidence type="ECO:0000313" key="7">
    <source>
        <dbReference type="Proteomes" id="UP000194798"/>
    </source>
</evidence>
<dbReference type="GO" id="GO:0003677">
    <property type="term" value="F:DNA binding"/>
    <property type="evidence" value="ECO:0007669"/>
    <property type="project" value="InterPro"/>
</dbReference>
<keyword evidence="7" id="KW-1185">Reference proteome</keyword>
<keyword evidence="4" id="KW-0233">DNA recombination</keyword>
<dbReference type="Pfam" id="PF03400">
    <property type="entry name" value="DDE_Tnp_IS1"/>
    <property type="match status" value="1"/>
</dbReference>